<comment type="caution">
    <text evidence="1">The sequence shown here is derived from an EMBL/GenBank/DDBJ whole genome shotgun (WGS) entry which is preliminary data.</text>
</comment>
<dbReference type="EMBL" id="CM042890">
    <property type="protein sequence ID" value="KAI4311626.1"/>
    <property type="molecule type" value="Genomic_DNA"/>
</dbReference>
<dbReference type="Proteomes" id="UP001057402">
    <property type="component" value="Chromosome 11"/>
</dbReference>
<gene>
    <name evidence="1" type="ORF">MLD38_036507</name>
</gene>
<sequence length="189" mass="20357">MAGGVPYNGSLIACVLVVLALRTSPIACETQELIATVCQSMEDHGFCTNVFNLNLKSPDTNMKGLAKIALEQGINNASASAQYAKDLYYQTKDPKLQEYLKTCSLSGYLPTLVHLQDGQEFLRKSSYDEMVSALLLAPKPQASNCDGQPTISGVPNPLNERNREMRILISMALATAFELDGGIPAAGNN</sequence>
<evidence type="ECO:0000313" key="2">
    <source>
        <dbReference type="Proteomes" id="UP001057402"/>
    </source>
</evidence>
<reference evidence="2" key="1">
    <citation type="journal article" date="2023" name="Front. Plant Sci.">
        <title>Chromosomal-level genome assembly of Melastoma candidum provides insights into trichome evolution.</title>
        <authorList>
            <person name="Zhong Y."/>
            <person name="Wu W."/>
            <person name="Sun C."/>
            <person name="Zou P."/>
            <person name="Liu Y."/>
            <person name="Dai S."/>
            <person name="Zhou R."/>
        </authorList>
    </citation>
    <scope>NUCLEOTIDE SEQUENCE [LARGE SCALE GENOMIC DNA]</scope>
</reference>
<accession>A0ACB9LJS2</accession>
<name>A0ACB9LJS2_9MYRT</name>
<keyword evidence="2" id="KW-1185">Reference proteome</keyword>
<organism evidence="1 2">
    <name type="scientific">Melastoma candidum</name>
    <dbReference type="NCBI Taxonomy" id="119954"/>
    <lineage>
        <taxon>Eukaryota</taxon>
        <taxon>Viridiplantae</taxon>
        <taxon>Streptophyta</taxon>
        <taxon>Embryophyta</taxon>
        <taxon>Tracheophyta</taxon>
        <taxon>Spermatophyta</taxon>
        <taxon>Magnoliopsida</taxon>
        <taxon>eudicotyledons</taxon>
        <taxon>Gunneridae</taxon>
        <taxon>Pentapetalae</taxon>
        <taxon>rosids</taxon>
        <taxon>malvids</taxon>
        <taxon>Myrtales</taxon>
        <taxon>Melastomataceae</taxon>
        <taxon>Melastomatoideae</taxon>
        <taxon>Melastomateae</taxon>
        <taxon>Melastoma</taxon>
    </lineage>
</organism>
<evidence type="ECO:0000313" key="1">
    <source>
        <dbReference type="EMBL" id="KAI4311626.1"/>
    </source>
</evidence>
<proteinExistence type="predicted"/>
<protein>
    <submittedName>
        <fullName evidence="1">Uncharacterized protein</fullName>
    </submittedName>
</protein>